<evidence type="ECO:0000313" key="1">
    <source>
        <dbReference type="EMBL" id="HIV01647.1"/>
    </source>
</evidence>
<sequence length="1009" mass="109252">MALKVKLILLITSFLAVITMLSVGIWAATTSKLTITGSVSFEVADKTLYVKDVRLANDDTLSDTGETLSTFSPGFVNGNFKLDLGSAVTGTDTGSLTLYFDIINCSEEAYIARADSTNTNLSASATGKISIGTTTPAEIDANTEISGTIKLILTVNSPATIDLSCVTVLIESYIDSSSRVHSNDENLGTADYIGTFEVGTDVTLTIDVKKDVEFLGWASDLAGNNILYTYPEYTFTVQANSPEHFYAIFNDIETSNVIYQIQTDNKEVARVAGSKSGATDIVIPTTIYINKVMYDVTSFASVAFSGNKDIVNVTINPSINNIYFYNCSNLQTVKMLEQIDTIPASAFNNCTSLQTVNIPTNVTTINNRAFYNCSSLTNIEIPKNVIEMGNEVFMNCTSLEEVVLPDTITSLGYSVFEGCSSLKSANIPKLITVIPRDTFYNCSSLLTIDISENVTTIGSTAFNGCTGVTEINYNAINATHYHERYSTFLNAGSKSTGVTLNIGEKVESIPDYFFSYVDTNGLGTADDEVISSNVNLVKVNFSNNSNLKTIGTYAFYRTKLTNISFPESLIDIGASSFSESSLTSVDISDSVTTINSMAFYKSSLVNINFTENSKLETIGSSAFSGCASITTFDMPDSVIELSYQAFSSCSSLATVSLSSSLTQINESVFSGCDSLLEINIPDNVVTIGVRAFSSCDLLNLVSTTNNSKLTTISTLAFNACINLTDIIIPNSIEVIANDALPLANLNFNLSAGGKYLGNQTNKYLVLADTEITTFTTFTINSTCKIIYSDVFLASSITEITIPNSVVYIGDSAFKNSGLVTVNMSNNVKVIENEAFSNTGLVNISLPNTLLVLDYGVFSYCDSLVSITLPTEIESIAGSLFEECAALETVVIPSNSKIKTIGSKAFYNCESLKNIVLPDSLVHISSYVFYGCKALTTITIPYNVNRIDYLTFAGSGLNNIIFENLVGWQRSPYSDFDPAYSIDLSDPSQNAIWFSGRSFYYNHFLRRIES</sequence>
<dbReference type="Proteomes" id="UP000886861">
    <property type="component" value="Unassembled WGS sequence"/>
</dbReference>
<comment type="caution">
    <text evidence="1">The sequence shown here is derived from an EMBL/GenBank/DDBJ whole genome shotgun (WGS) entry which is preliminary data.</text>
</comment>
<name>A0A9D1SZ64_9FIRM</name>
<reference evidence="1" key="1">
    <citation type="submission" date="2020-10" db="EMBL/GenBank/DDBJ databases">
        <authorList>
            <person name="Gilroy R."/>
        </authorList>
    </citation>
    <scope>NUCLEOTIDE SEQUENCE</scope>
    <source>
        <strain evidence="1">CHK186-9395</strain>
    </source>
</reference>
<evidence type="ECO:0000313" key="2">
    <source>
        <dbReference type="Proteomes" id="UP000886861"/>
    </source>
</evidence>
<dbReference type="PANTHER" id="PTHR45661">
    <property type="entry name" value="SURFACE ANTIGEN"/>
    <property type="match status" value="1"/>
</dbReference>
<organism evidence="1 2">
    <name type="scientific">Candidatus Caccopulliclostridium gallistercoris</name>
    <dbReference type="NCBI Taxonomy" id="2840719"/>
    <lineage>
        <taxon>Bacteria</taxon>
        <taxon>Bacillati</taxon>
        <taxon>Bacillota</taxon>
        <taxon>Clostridia</taxon>
        <taxon>Candidatus Caccopulliclostridium</taxon>
    </lineage>
</organism>
<dbReference type="EMBL" id="DVOJ01000014">
    <property type="protein sequence ID" value="HIV01647.1"/>
    <property type="molecule type" value="Genomic_DNA"/>
</dbReference>
<dbReference type="SUPFAM" id="SSF52058">
    <property type="entry name" value="L domain-like"/>
    <property type="match status" value="3"/>
</dbReference>
<dbReference type="InterPro" id="IPR026906">
    <property type="entry name" value="LRR_5"/>
</dbReference>
<dbReference type="Pfam" id="PF13306">
    <property type="entry name" value="LRR_5"/>
    <property type="match status" value="3"/>
</dbReference>
<accession>A0A9D1SZ64</accession>
<dbReference type="InterPro" id="IPR053139">
    <property type="entry name" value="Surface_bspA-like"/>
</dbReference>
<dbReference type="PANTHER" id="PTHR45661:SF3">
    <property type="entry name" value="IG-LIKE DOMAIN-CONTAINING PROTEIN"/>
    <property type="match status" value="1"/>
</dbReference>
<dbReference type="InterPro" id="IPR032675">
    <property type="entry name" value="LRR_dom_sf"/>
</dbReference>
<proteinExistence type="predicted"/>
<gene>
    <name evidence="1" type="ORF">IAA62_03755</name>
</gene>
<protein>
    <submittedName>
        <fullName evidence="1">Leucine-rich repeat domain-containing protein</fullName>
    </submittedName>
</protein>
<dbReference type="Gene3D" id="3.80.10.10">
    <property type="entry name" value="Ribonuclease Inhibitor"/>
    <property type="match status" value="4"/>
</dbReference>
<dbReference type="AlphaFoldDB" id="A0A9D1SZ64"/>
<reference evidence="1" key="2">
    <citation type="journal article" date="2021" name="PeerJ">
        <title>Extensive microbial diversity within the chicken gut microbiome revealed by metagenomics and culture.</title>
        <authorList>
            <person name="Gilroy R."/>
            <person name="Ravi A."/>
            <person name="Getino M."/>
            <person name="Pursley I."/>
            <person name="Horton D.L."/>
            <person name="Alikhan N.F."/>
            <person name="Baker D."/>
            <person name="Gharbi K."/>
            <person name="Hall N."/>
            <person name="Watson M."/>
            <person name="Adriaenssens E.M."/>
            <person name="Foster-Nyarko E."/>
            <person name="Jarju S."/>
            <person name="Secka A."/>
            <person name="Antonio M."/>
            <person name="Oren A."/>
            <person name="Chaudhuri R.R."/>
            <person name="La Ragione R."/>
            <person name="Hildebrand F."/>
            <person name="Pallen M.J."/>
        </authorList>
    </citation>
    <scope>NUCLEOTIDE SEQUENCE</scope>
    <source>
        <strain evidence="1">CHK186-9395</strain>
    </source>
</reference>